<dbReference type="Gene3D" id="3.30.420.250">
    <property type="match status" value="1"/>
</dbReference>
<comment type="caution">
    <text evidence="1">The sequence shown here is derived from an EMBL/GenBank/DDBJ whole genome shotgun (WGS) entry which is preliminary data.</text>
</comment>
<reference evidence="1 2" key="1">
    <citation type="submission" date="2019-03" db="EMBL/GenBank/DDBJ databases">
        <title>Algoriphagus aquimaris sp. nov., isolated form marine sediment in Pohang, Korea.</title>
        <authorList>
            <person name="Kim J."/>
            <person name="Yoon S.-H."/>
            <person name="Lee S.-S."/>
        </authorList>
    </citation>
    <scope>NUCLEOTIDE SEQUENCE [LARGE SCALE GENOMIC DNA]</scope>
    <source>
        <strain evidence="1 2">F21</strain>
    </source>
</reference>
<accession>A0A4R5UZY9</accession>
<dbReference type="AlphaFoldDB" id="A0A4R5UZY9"/>
<dbReference type="Proteomes" id="UP000295438">
    <property type="component" value="Unassembled WGS sequence"/>
</dbReference>
<dbReference type="EMBL" id="SMUW01000033">
    <property type="protein sequence ID" value="TDK44841.1"/>
    <property type="molecule type" value="Genomic_DNA"/>
</dbReference>
<keyword evidence="2" id="KW-1185">Reference proteome</keyword>
<dbReference type="Pfam" id="PF12864">
    <property type="entry name" value="DUF3822"/>
    <property type="match status" value="1"/>
</dbReference>
<organism evidence="1 2">
    <name type="scientific">Algoriphagus formosus</name>
    <dbReference type="NCBI Taxonomy" id="2007308"/>
    <lineage>
        <taxon>Bacteria</taxon>
        <taxon>Pseudomonadati</taxon>
        <taxon>Bacteroidota</taxon>
        <taxon>Cytophagia</taxon>
        <taxon>Cytophagales</taxon>
        <taxon>Cyclobacteriaceae</taxon>
        <taxon>Algoriphagus</taxon>
    </lineage>
</organism>
<sequence length="279" mass="32633">MEIIQAKLETTLKVFKSDKFDAGDTASLSLFLYPSFLAIFAKDQNQANIGIHFYPKFDWNSLEKLIISDPLLKIDVPARVYLHQSGFSLVPGVLYSSENDRTYLEYVQELPEKSHFFHTALDSNNVQIVSFIEEKLKRSLQARFTEISFYHGSCSFLSYLFKERFNLIGQEILVNLLDGKMYLAAFTDQELTTFNMFEISKKEDLLKYVQILIKQLNFNPKHVRVTIYGVPSKSEITEEWAQEYFHNVRILTPHANQNYSHGFKKIKDLGLFEVYWQYQ</sequence>
<dbReference type="CDD" id="cd24013">
    <property type="entry name" value="ASKHA_ATPase_BT3980-like"/>
    <property type="match status" value="1"/>
</dbReference>
<protein>
    <submittedName>
        <fullName evidence="1">DUF3822 family protein</fullName>
    </submittedName>
</protein>
<name>A0A4R5UZY9_9BACT</name>
<proteinExistence type="predicted"/>
<evidence type="ECO:0000313" key="1">
    <source>
        <dbReference type="EMBL" id="TDK44841.1"/>
    </source>
</evidence>
<evidence type="ECO:0000313" key="2">
    <source>
        <dbReference type="Proteomes" id="UP000295438"/>
    </source>
</evidence>
<dbReference type="InterPro" id="IPR024213">
    <property type="entry name" value="DUF3822"/>
</dbReference>
<dbReference type="Gene3D" id="3.30.420.260">
    <property type="match status" value="1"/>
</dbReference>
<gene>
    <name evidence="1" type="ORF">E1898_09725</name>
</gene>